<gene>
    <name evidence="1" type="ORF">BJL86_0450</name>
</gene>
<proteinExistence type="predicted"/>
<reference evidence="1 2" key="1">
    <citation type="submission" date="2016-06" db="EMBL/GenBank/DDBJ databases">
        <title>Complete genome sequence of a saline-alkali tolerant type strain Dietzia timorensis ID05-A0528T.</title>
        <authorList>
            <person name="Wu X."/>
        </authorList>
    </citation>
    <scope>NUCLEOTIDE SEQUENCE [LARGE SCALE GENOMIC DNA]</scope>
    <source>
        <strain evidence="1 2">ID05-A0528</strain>
    </source>
</reference>
<dbReference type="AlphaFoldDB" id="A0A173LJ08"/>
<evidence type="ECO:0000313" key="2">
    <source>
        <dbReference type="Proteomes" id="UP000186104"/>
    </source>
</evidence>
<dbReference type="KEGG" id="dtm:BJL86_0450"/>
<dbReference type="RefSeq" id="WP_067478319.1">
    <property type="nucleotide sequence ID" value="NZ_CP015961.1"/>
</dbReference>
<dbReference type="STRING" id="499555.BJL86_0450"/>
<accession>A0A173LJ08</accession>
<dbReference type="Proteomes" id="UP000186104">
    <property type="component" value="Chromosome"/>
</dbReference>
<name>A0A173LJ08_9ACTN</name>
<keyword evidence="2" id="KW-1185">Reference proteome</keyword>
<protein>
    <submittedName>
        <fullName evidence="1">Uncharacterized protein</fullName>
    </submittedName>
</protein>
<dbReference type="EMBL" id="CP015961">
    <property type="protein sequence ID" value="ANI91257.1"/>
    <property type="molecule type" value="Genomic_DNA"/>
</dbReference>
<organism evidence="1 2">
    <name type="scientific">Dietzia timorensis</name>
    <dbReference type="NCBI Taxonomy" id="499555"/>
    <lineage>
        <taxon>Bacteria</taxon>
        <taxon>Bacillati</taxon>
        <taxon>Actinomycetota</taxon>
        <taxon>Actinomycetes</taxon>
        <taxon>Mycobacteriales</taxon>
        <taxon>Dietziaceae</taxon>
        <taxon>Dietzia</taxon>
    </lineage>
</organism>
<sequence length="81" mass="8992">MNTDQAARRELPAQAGDENSIYFVPPPLRSHYQTVSIPDIAPEYMDPGEREIALHLVAAALSLRWFESEMPKGRIPGADDA</sequence>
<evidence type="ECO:0000313" key="1">
    <source>
        <dbReference type="EMBL" id="ANI91257.1"/>
    </source>
</evidence>